<comment type="caution">
    <text evidence="3">The sequence shown here is derived from an EMBL/GenBank/DDBJ whole genome shotgun (WGS) entry which is preliminary data.</text>
</comment>
<dbReference type="EMBL" id="BLPG01000002">
    <property type="protein sequence ID" value="GFJ95940.1"/>
    <property type="molecule type" value="Genomic_DNA"/>
</dbReference>
<comment type="similarity">
    <text evidence="1">Belongs to the ROK (NagC/XylR) family.</text>
</comment>
<dbReference type="InterPro" id="IPR036390">
    <property type="entry name" value="WH_DNA-bd_sf"/>
</dbReference>
<sequence length="381" mass="39729">MGTKFMLEVNASAILTHLRAARRASVSALAKETGLSRQAVTRSLAVLDSMGFVEISAPDRNATAAGRPPQMVRFRAEAGHVLGVDVQPGQVRLLVADLAGDPVAESTLPLSRAGATELAASLTAAIRQALDLAGVAPDCVWHVSAAAPGITDPGSGHVTLSPSMPEIVGGAILAGIRGAVDAPVYVDNDVKLATEGERWRGMPHAEDSLVFIDWGERIGAGIVLRGELYRGASNDAGDLGYLDLVASGERSGDPDLGPFEAWVGTRELLRVAGGPTLSELAAAAHRGEEWALIPIRTVAARFAKGIAAVRSLLDPEVVVIGGDIAVLGPALIEALAEALRAEPLNQPRLELSALGADAIIHGAVRHCLSWVERERLYSLPV</sequence>
<evidence type="ECO:0000313" key="3">
    <source>
        <dbReference type="EMBL" id="GFJ95940.1"/>
    </source>
</evidence>
<dbReference type="AlphaFoldDB" id="A0A6V8LK65"/>
<dbReference type="GO" id="GO:0003700">
    <property type="term" value="F:DNA-binding transcription factor activity"/>
    <property type="evidence" value="ECO:0007669"/>
    <property type="project" value="InterPro"/>
</dbReference>
<protein>
    <submittedName>
        <fullName evidence="3">Transcriptional regulator</fullName>
    </submittedName>
</protein>
<evidence type="ECO:0000313" key="4">
    <source>
        <dbReference type="Proteomes" id="UP000482960"/>
    </source>
</evidence>
<reference evidence="3 4" key="1">
    <citation type="submission" date="2020-03" db="EMBL/GenBank/DDBJ databases">
        <title>Whole genome shotgun sequence of Phytohabitans rumicis NBRC 108638.</title>
        <authorList>
            <person name="Komaki H."/>
            <person name="Tamura T."/>
        </authorList>
    </citation>
    <scope>NUCLEOTIDE SEQUENCE [LARGE SCALE GENOMIC DNA]</scope>
    <source>
        <strain evidence="3 4">NBRC 108638</strain>
    </source>
</reference>
<feature type="domain" description="HTH marR-type" evidence="2">
    <location>
        <begin position="10"/>
        <end position="59"/>
    </location>
</feature>
<accession>A0A6V8LK65</accession>
<reference evidence="3 4" key="2">
    <citation type="submission" date="2020-03" db="EMBL/GenBank/DDBJ databases">
        <authorList>
            <person name="Ichikawa N."/>
            <person name="Kimura A."/>
            <person name="Kitahashi Y."/>
            <person name="Uohara A."/>
        </authorList>
    </citation>
    <scope>NUCLEOTIDE SEQUENCE [LARGE SCALE GENOMIC DNA]</scope>
    <source>
        <strain evidence="3 4">NBRC 108638</strain>
    </source>
</reference>
<dbReference type="SUPFAM" id="SSF46785">
    <property type="entry name" value="Winged helix' DNA-binding domain"/>
    <property type="match status" value="1"/>
</dbReference>
<dbReference type="PANTHER" id="PTHR18964">
    <property type="entry name" value="ROK (REPRESSOR, ORF, KINASE) FAMILY"/>
    <property type="match status" value="1"/>
</dbReference>
<dbReference type="Gene3D" id="3.30.420.40">
    <property type="match status" value="2"/>
</dbReference>
<gene>
    <name evidence="3" type="ORF">Prum_095820</name>
</gene>
<dbReference type="InterPro" id="IPR000835">
    <property type="entry name" value="HTH_MarR-typ"/>
</dbReference>
<organism evidence="3 4">
    <name type="scientific">Phytohabitans rumicis</name>
    <dbReference type="NCBI Taxonomy" id="1076125"/>
    <lineage>
        <taxon>Bacteria</taxon>
        <taxon>Bacillati</taxon>
        <taxon>Actinomycetota</taxon>
        <taxon>Actinomycetes</taxon>
        <taxon>Micromonosporales</taxon>
        <taxon>Micromonosporaceae</taxon>
    </lineage>
</organism>
<name>A0A6V8LK65_9ACTN</name>
<dbReference type="Gene3D" id="1.10.10.10">
    <property type="entry name" value="Winged helix-like DNA-binding domain superfamily/Winged helix DNA-binding domain"/>
    <property type="match status" value="1"/>
</dbReference>
<dbReference type="Pfam" id="PF00480">
    <property type="entry name" value="ROK"/>
    <property type="match status" value="1"/>
</dbReference>
<dbReference type="InterPro" id="IPR043129">
    <property type="entry name" value="ATPase_NBD"/>
</dbReference>
<keyword evidence="4" id="KW-1185">Reference proteome</keyword>
<proteinExistence type="inferred from homology"/>
<dbReference type="Pfam" id="PF12802">
    <property type="entry name" value="MarR_2"/>
    <property type="match status" value="1"/>
</dbReference>
<dbReference type="InterPro" id="IPR036388">
    <property type="entry name" value="WH-like_DNA-bd_sf"/>
</dbReference>
<dbReference type="SUPFAM" id="SSF53067">
    <property type="entry name" value="Actin-like ATPase domain"/>
    <property type="match status" value="1"/>
</dbReference>
<dbReference type="PANTHER" id="PTHR18964:SF149">
    <property type="entry name" value="BIFUNCTIONAL UDP-N-ACETYLGLUCOSAMINE 2-EPIMERASE_N-ACETYLMANNOSAMINE KINASE"/>
    <property type="match status" value="1"/>
</dbReference>
<dbReference type="InterPro" id="IPR000600">
    <property type="entry name" value="ROK"/>
</dbReference>
<evidence type="ECO:0000256" key="1">
    <source>
        <dbReference type="ARBA" id="ARBA00006479"/>
    </source>
</evidence>
<evidence type="ECO:0000259" key="2">
    <source>
        <dbReference type="Pfam" id="PF12802"/>
    </source>
</evidence>
<dbReference type="Proteomes" id="UP000482960">
    <property type="component" value="Unassembled WGS sequence"/>
</dbReference>